<dbReference type="InterPro" id="IPR013656">
    <property type="entry name" value="PAS_4"/>
</dbReference>
<keyword evidence="4" id="KW-1003">Cell membrane</keyword>
<dbReference type="EMBL" id="JACDUS010000004">
    <property type="protein sequence ID" value="MBA2881446.1"/>
    <property type="molecule type" value="Genomic_DNA"/>
</dbReference>
<evidence type="ECO:0000256" key="1">
    <source>
        <dbReference type="ARBA" id="ARBA00000085"/>
    </source>
</evidence>
<evidence type="ECO:0000256" key="10">
    <source>
        <dbReference type="ARBA" id="ARBA00023136"/>
    </source>
</evidence>
<evidence type="ECO:0000259" key="12">
    <source>
        <dbReference type="PROSITE" id="PS50112"/>
    </source>
</evidence>
<dbReference type="InterPro" id="IPR052162">
    <property type="entry name" value="Sensor_kinase/Photoreceptor"/>
</dbReference>
<feature type="domain" description="PAC" evidence="13">
    <location>
        <begin position="512"/>
        <end position="566"/>
    </location>
</feature>
<dbReference type="InterPro" id="IPR035965">
    <property type="entry name" value="PAS-like_dom_sf"/>
</dbReference>
<dbReference type="AlphaFoldDB" id="A0A7W0C948"/>
<dbReference type="Pfam" id="PF13426">
    <property type="entry name" value="PAS_9"/>
    <property type="match status" value="2"/>
</dbReference>
<dbReference type="SMART" id="SM00086">
    <property type="entry name" value="PAC"/>
    <property type="match status" value="3"/>
</dbReference>
<keyword evidence="6" id="KW-0808">Transferase</keyword>
<dbReference type="Pfam" id="PF07694">
    <property type="entry name" value="5TM-5TMR_LYT"/>
    <property type="match status" value="1"/>
</dbReference>
<dbReference type="GO" id="GO:0006355">
    <property type="term" value="P:regulation of DNA-templated transcription"/>
    <property type="evidence" value="ECO:0007669"/>
    <property type="project" value="InterPro"/>
</dbReference>
<dbReference type="Gene3D" id="3.30.450.20">
    <property type="entry name" value="PAS domain"/>
    <property type="match status" value="5"/>
</dbReference>
<keyword evidence="8" id="KW-0418">Kinase</keyword>
<dbReference type="InterPro" id="IPR011620">
    <property type="entry name" value="Sig_transdc_His_kinase_LytS_TM"/>
</dbReference>
<dbReference type="InterPro" id="IPR013767">
    <property type="entry name" value="PAS_fold"/>
</dbReference>
<dbReference type="PROSITE" id="PS50112">
    <property type="entry name" value="PAS"/>
    <property type="match status" value="4"/>
</dbReference>
<dbReference type="PANTHER" id="PTHR43304">
    <property type="entry name" value="PHYTOCHROME-LIKE PROTEIN CPH1"/>
    <property type="match status" value="1"/>
</dbReference>
<keyword evidence="10 11" id="KW-0472">Membrane</keyword>
<dbReference type="InterPro" id="IPR000014">
    <property type="entry name" value="PAS"/>
</dbReference>
<feature type="domain" description="PAC" evidence="13">
    <location>
        <begin position="397"/>
        <end position="446"/>
    </location>
</feature>
<protein>
    <recommendedName>
        <fullName evidence="3">histidine kinase</fullName>
        <ecNumber evidence="3">2.7.13.3</ecNumber>
    </recommendedName>
</protein>
<comment type="subcellular location">
    <subcellularLocation>
        <location evidence="2">Cell membrane</location>
        <topology evidence="2">Multi-pass membrane protein</topology>
    </subcellularLocation>
</comment>
<dbReference type="Gene3D" id="1.10.1760.20">
    <property type="match status" value="1"/>
</dbReference>
<sequence length="771" mass="87272">MDLSGIIGIVNNAALLLALALLYDTLSLSPRYDKSPLRQIAAGIVLGAVGIAIMLNPWNFGHGIMFDTRSVLLCIAGFFFGTVPVALAALMTAAMRIFIGGAGVWTGVAIIVGSGAIGLAWRHLRRDRQKDPSIVELYLLGLVVHVVMLVCMLSLPWEIADEVLWQITLPVMLIYPLTTAVLGNLMVHRGRRNQMEAALRKSEEKFRNLFQHHAAAKLLIDAETGKIAEANYAVEKFYGWSAKELRKRKIHDINTLPPDRIASEMDSARTQKRTHFEFRHRIADGSIKNVDVYSSSIDIDGKEYLHSIINDATDRKQAEDTLREREKFLQSILETTPDGFWAVDRKGVLTEVNDAYCIMSGYGRDEIVGMSISELDALESPEETADHLQQIMSNGSEVFETRHRRKDGSIFPVEISATYLDEHGGKFVCFSRDLTLRKQQEEQVVLLGHMLDAAPAAIMIHDLKGHLFYANEVAFALHGYESKAEFLALNLYELIFSESEKPVAAYFDGVAKKGENRLETFHYRKDGSTFPLEIMAKSIEWDGKPAILNIGSDITERKKAQEAIAHSYDLMQYIIEHANSAVAVHDRDLKYIYVSKRYLDEYKLKERDIIGKHHYEVFPDLPQKWRDVHQKALKGEILRAERDPYPREDGTVEWTRWECRPWHESDGSIGGFIVYTEVITDRVLTEEALRESEEYQRAIIEASPVAIISLTPDGFVRSWNTAAEQRRFCQQIDDPQRSPASCWHFPASRRSSPSHWMSTKPLRACSRCCAA</sequence>
<evidence type="ECO:0000256" key="4">
    <source>
        <dbReference type="ARBA" id="ARBA00022475"/>
    </source>
</evidence>
<feature type="domain" description="PAS" evidence="12">
    <location>
        <begin position="202"/>
        <end position="245"/>
    </location>
</feature>
<keyword evidence="5" id="KW-0597">Phosphoprotein</keyword>
<evidence type="ECO:0000256" key="2">
    <source>
        <dbReference type="ARBA" id="ARBA00004651"/>
    </source>
</evidence>
<name>A0A7W0C948_9BACT</name>
<dbReference type="RefSeq" id="WP_181551106.1">
    <property type="nucleotide sequence ID" value="NZ_JACDUS010000004.1"/>
</dbReference>
<organism evidence="14 15">
    <name type="scientific">Desulfosalsimonas propionicica</name>
    <dbReference type="NCBI Taxonomy" id="332175"/>
    <lineage>
        <taxon>Bacteria</taxon>
        <taxon>Pseudomonadati</taxon>
        <taxon>Thermodesulfobacteriota</taxon>
        <taxon>Desulfobacteria</taxon>
        <taxon>Desulfobacterales</taxon>
        <taxon>Desulfosalsimonadaceae</taxon>
        <taxon>Desulfosalsimonas</taxon>
    </lineage>
</organism>
<feature type="domain" description="PAS" evidence="12">
    <location>
        <begin position="443"/>
        <end position="514"/>
    </location>
</feature>
<dbReference type="PROSITE" id="PS50113">
    <property type="entry name" value="PAC"/>
    <property type="match status" value="4"/>
</dbReference>
<evidence type="ECO:0000256" key="11">
    <source>
        <dbReference type="SAM" id="Phobius"/>
    </source>
</evidence>
<feature type="domain" description="PAC" evidence="13">
    <location>
        <begin position="631"/>
        <end position="691"/>
    </location>
</feature>
<feature type="transmembrane region" description="Helical" evidence="11">
    <location>
        <begin position="40"/>
        <end position="58"/>
    </location>
</feature>
<dbReference type="GO" id="GO:0005886">
    <property type="term" value="C:plasma membrane"/>
    <property type="evidence" value="ECO:0007669"/>
    <property type="project" value="UniProtKB-SubCell"/>
</dbReference>
<evidence type="ECO:0000313" key="15">
    <source>
        <dbReference type="Proteomes" id="UP000525298"/>
    </source>
</evidence>
<dbReference type="InterPro" id="IPR001610">
    <property type="entry name" value="PAC"/>
</dbReference>
<evidence type="ECO:0000313" key="14">
    <source>
        <dbReference type="EMBL" id="MBA2881446.1"/>
    </source>
</evidence>
<feature type="transmembrane region" description="Helical" evidence="11">
    <location>
        <begin position="7"/>
        <end position="28"/>
    </location>
</feature>
<feature type="transmembrane region" description="Helical" evidence="11">
    <location>
        <begin position="97"/>
        <end position="121"/>
    </location>
</feature>
<gene>
    <name evidence="14" type="ORF">HNR65_001773</name>
</gene>
<feature type="transmembrane region" description="Helical" evidence="11">
    <location>
        <begin position="70"/>
        <end position="91"/>
    </location>
</feature>
<accession>A0A7W0C948</accession>
<comment type="caution">
    <text evidence="14">The sequence shown here is derived from an EMBL/GenBank/DDBJ whole genome shotgun (WGS) entry which is preliminary data.</text>
</comment>
<dbReference type="CDD" id="cd00130">
    <property type="entry name" value="PAS"/>
    <property type="match status" value="4"/>
</dbReference>
<evidence type="ECO:0000256" key="5">
    <source>
        <dbReference type="ARBA" id="ARBA00022553"/>
    </source>
</evidence>
<evidence type="ECO:0000256" key="9">
    <source>
        <dbReference type="ARBA" id="ARBA00022989"/>
    </source>
</evidence>
<evidence type="ECO:0000259" key="13">
    <source>
        <dbReference type="PROSITE" id="PS50113"/>
    </source>
</evidence>
<dbReference type="GO" id="GO:0000155">
    <property type="term" value="F:phosphorelay sensor kinase activity"/>
    <property type="evidence" value="ECO:0007669"/>
    <property type="project" value="InterPro"/>
</dbReference>
<evidence type="ECO:0000256" key="8">
    <source>
        <dbReference type="ARBA" id="ARBA00022777"/>
    </source>
</evidence>
<dbReference type="SMART" id="SM00091">
    <property type="entry name" value="PAS"/>
    <property type="match status" value="5"/>
</dbReference>
<dbReference type="PANTHER" id="PTHR43304:SF1">
    <property type="entry name" value="PAC DOMAIN-CONTAINING PROTEIN"/>
    <property type="match status" value="1"/>
</dbReference>
<dbReference type="NCBIfam" id="TIGR00229">
    <property type="entry name" value="sensory_box"/>
    <property type="match status" value="4"/>
</dbReference>
<keyword evidence="9 11" id="KW-1133">Transmembrane helix</keyword>
<keyword evidence="7 11" id="KW-0812">Transmembrane</keyword>
<dbReference type="GO" id="GO:0071555">
    <property type="term" value="P:cell wall organization"/>
    <property type="evidence" value="ECO:0007669"/>
    <property type="project" value="InterPro"/>
</dbReference>
<feature type="domain" description="PAC" evidence="13">
    <location>
        <begin position="274"/>
        <end position="324"/>
    </location>
</feature>
<evidence type="ECO:0000256" key="7">
    <source>
        <dbReference type="ARBA" id="ARBA00022692"/>
    </source>
</evidence>
<dbReference type="Pfam" id="PF08448">
    <property type="entry name" value="PAS_4"/>
    <property type="match status" value="1"/>
</dbReference>
<keyword evidence="15" id="KW-1185">Reference proteome</keyword>
<dbReference type="Pfam" id="PF00989">
    <property type="entry name" value="PAS"/>
    <property type="match status" value="1"/>
</dbReference>
<feature type="transmembrane region" description="Helical" evidence="11">
    <location>
        <begin position="163"/>
        <end position="187"/>
    </location>
</feature>
<dbReference type="Proteomes" id="UP000525298">
    <property type="component" value="Unassembled WGS sequence"/>
</dbReference>
<evidence type="ECO:0000256" key="3">
    <source>
        <dbReference type="ARBA" id="ARBA00012438"/>
    </source>
</evidence>
<reference evidence="14 15" key="1">
    <citation type="submission" date="2020-07" db="EMBL/GenBank/DDBJ databases">
        <title>Genomic Encyclopedia of Type Strains, Phase IV (KMG-IV): sequencing the most valuable type-strain genomes for metagenomic binning, comparative biology and taxonomic classification.</title>
        <authorList>
            <person name="Goeker M."/>
        </authorList>
    </citation>
    <scope>NUCLEOTIDE SEQUENCE [LARGE SCALE GENOMIC DNA]</scope>
    <source>
        <strain evidence="14 15">DSM 17721</strain>
    </source>
</reference>
<dbReference type="InterPro" id="IPR000700">
    <property type="entry name" value="PAS-assoc_C"/>
</dbReference>
<comment type="catalytic activity">
    <reaction evidence="1">
        <text>ATP + protein L-histidine = ADP + protein N-phospho-L-histidine.</text>
        <dbReference type="EC" id="2.7.13.3"/>
    </reaction>
</comment>
<feature type="domain" description="PAS" evidence="12">
    <location>
        <begin position="567"/>
        <end position="636"/>
    </location>
</feature>
<dbReference type="EC" id="2.7.13.3" evidence="3"/>
<feature type="domain" description="PAS" evidence="12">
    <location>
        <begin position="325"/>
        <end position="395"/>
    </location>
</feature>
<proteinExistence type="predicted"/>
<dbReference type="SUPFAM" id="SSF55785">
    <property type="entry name" value="PYP-like sensor domain (PAS domain)"/>
    <property type="match status" value="5"/>
</dbReference>
<feature type="transmembrane region" description="Helical" evidence="11">
    <location>
        <begin position="133"/>
        <end position="157"/>
    </location>
</feature>
<evidence type="ECO:0000256" key="6">
    <source>
        <dbReference type="ARBA" id="ARBA00022679"/>
    </source>
</evidence>